<reference evidence="10" key="2">
    <citation type="submission" date="2020-08" db="EMBL/GenBank/DDBJ databases">
        <title>Plant Genome Project.</title>
        <authorList>
            <person name="Zhang R.-G."/>
        </authorList>
    </citation>
    <scope>NUCLEOTIDE SEQUENCE</scope>
    <source>
        <strain evidence="10">Huo1</strain>
        <tissue evidence="10">Leaf</tissue>
    </source>
</reference>
<dbReference type="Pfam" id="PF00854">
    <property type="entry name" value="PTR2"/>
    <property type="match status" value="1"/>
</dbReference>
<feature type="transmembrane region" description="Helical" evidence="9">
    <location>
        <begin position="82"/>
        <end position="101"/>
    </location>
</feature>
<feature type="transmembrane region" description="Helical" evidence="9">
    <location>
        <begin position="148"/>
        <end position="165"/>
    </location>
</feature>
<name>A0A8X8YP77_SALSN</name>
<keyword evidence="11" id="KW-1185">Reference proteome</keyword>
<keyword evidence="3" id="KW-0813">Transport</keyword>
<dbReference type="InterPro" id="IPR000109">
    <property type="entry name" value="POT_fam"/>
</dbReference>
<evidence type="ECO:0008006" key="12">
    <source>
        <dbReference type="Google" id="ProtNLM"/>
    </source>
</evidence>
<accession>A0A8X8YP77</accession>
<feature type="transmembrane region" description="Helical" evidence="9">
    <location>
        <begin position="357"/>
        <end position="377"/>
    </location>
</feature>
<comment type="similarity">
    <text evidence="8">Belongs to the major facilitator superfamily. Phosphate:H(+) symporter (TC 2.A.1.9) family.</text>
</comment>
<dbReference type="GO" id="GO:0080054">
    <property type="term" value="F:low-affinity nitrate transmembrane transporter activity"/>
    <property type="evidence" value="ECO:0007669"/>
    <property type="project" value="UniProtKB-ARBA"/>
</dbReference>
<feature type="transmembrane region" description="Helical" evidence="9">
    <location>
        <begin position="450"/>
        <end position="469"/>
    </location>
</feature>
<evidence type="ECO:0000256" key="9">
    <source>
        <dbReference type="SAM" id="Phobius"/>
    </source>
</evidence>
<feature type="transmembrane region" description="Helical" evidence="9">
    <location>
        <begin position="196"/>
        <end position="217"/>
    </location>
</feature>
<dbReference type="PROSITE" id="PS01022">
    <property type="entry name" value="PTR2_1"/>
    <property type="match status" value="1"/>
</dbReference>
<evidence type="ECO:0000256" key="5">
    <source>
        <dbReference type="ARBA" id="ARBA00022692"/>
    </source>
</evidence>
<keyword evidence="6 9" id="KW-1133">Transmembrane helix</keyword>
<proteinExistence type="inferred from homology"/>
<keyword evidence="4" id="KW-0597">Phosphoprotein</keyword>
<dbReference type="EMBL" id="PNBA02000001">
    <property type="protein sequence ID" value="KAG6435265.1"/>
    <property type="molecule type" value="Genomic_DNA"/>
</dbReference>
<protein>
    <recommendedName>
        <fullName evidence="12">Solute carrier family 15 (Peptide/histidine transporter), member 3/4</fullName>
    </recommendedName>
</protein>
<evidence type="ECO:0000256" key="1">
    <source>
        <dbReference type="ARBA" id="ARBA00004141"/>
    </source>
</evidence>
<dbReference type="GO" id="GO:0071916">
    <property type="term" value="F:dipeptide transmembrane transporter activity"/>
    <property type="evidence" value="ECO:0007669"/>
    <property type="project" value="InterPro"/>
</dbReference>
<dbReference type="Proteomes" id="UP000298416">
    <property type="component" value="Unassembled WGS sequence"/>
</dbReference>
<feature type="transmembrane region" description="Helical" evidence="9">
    <location>
        <begin position="481"/>
        <end position="506"/>
    </location>
</feature>
<evidence type="ECO:0000313" key="10">
    <source>
        <dbReference type="EMBL" id="KAG6435265.1"/>
    </source>
</evidence>
<reference evidence="10" key="1">
    <citation type="submission" date="2018-01" db="EMBL/GenBank/DDBJ databases">
        <authorList>
            <person name="Mao J.F."/>
        </authorList>
    </citation>
    <scope>NUCLEOTIDE SEQUENCE</scope>
    <source>
        <strain evidence="10">Huo1</strain>
        <tissue evidence="10">Leaf</tissue>
    </source>
</reference>
<gene>
    <name evidence="10" type="ORF">SASPL_100135</name>
</gene>
<dbReference type="SUPFAM" id="SSF103473">
    <property type="entry name" value="MFS general substrate transporter"/>
    <property type="match status" value="1"/>
</dbReference>
<organism evidence="10">
    <name type="scientific">Salvia splendens</name>
    <name type="common">Scarlet sage</name>
    <dbReference type="NCBI Taxonomy" id="180675"/>
    <lineage>
        <taxon>Eukaryota</taxon>
        <taxon>Viridiplantae</taxon>
        <taxon>Streptophyta</taxon>
        <taxon>Embryophyta</taxon>
        <taxon>Tracheophyta</taxon>
        <taxon>Spermatophyta</taxon>
        <taxon>Magnoliopsida</taxon>
        <taxon>eudicotyledons</taxon>
        <taxon>Gunneridae</taxon>
        <taxon>Pentapetalae</taxon>
        <taxon>asterids</taxon>
        <taxon>lamiids</taxon>
        <taxon>Lamiales</taxon>
        <taxon>Lamiaceae</taxon>
        <taxon>Nepetoideae</taxon>
        <taxon>Mentheae</taxon>
        <taxon>Salviinae</taxon>
        <taxon>Salvia</taxon>
        <taxon>Salvia subgen. Calosphace</taxon>
        <taxon>core Calosphace</taxon>
    </lineage>
</organism>
<dbReference type="GO" id="GO:0042937">
    <property type="term" value="F:tripeptide transmembrane transporter activity"/>
    <property type="evidence" value="ECO:0007669"/>
    <property type="project" value="InterPro"/>
</dbReference>
<dbReference type="InterPro" id="IPR044739">
    <property type="entry name" value="NRT1/PTR"/>
</dbReference>
<feature type="transmembrane region" description="Helical" evidence="9">
    <location>
        <begin position="316"/>
        <end position="337"/>
    </location>
</feature>
<evidence type="ECO:0000256" key="7">
    <source>
        <dbReference type="ARBA" id="ARBA00023136"/>
    </source>
</evidence>
<evidence type="ECO:0000256" key="3">
    <source>
        <dbReference type="ARBA" id="ARBA00022448"/>
    </source>
</evidence>
<feature type="transmembrane region" description="Helical" evidence="9">
    <location>
        <begin position="398"/>
        <end position="418"/>
    </location>
</feature>
<feature type="transmembrane region" description="Helical" evidence="9">
    <location>
        <begin position="229"/>
        <end position="248"/>
    </location>
</feature>
<evidence type="ECO:0000313" key="11">
    <source>
        <dbReference type="Proteomes" id="UP000298416"/>
    </source>
</evidence>
<dbReference type="AlphaFoldDB" id="A0A8X8YP77"/>
<dbReference type="GO" id="GO:0009705">
    <property type="term" value="C:plant-type vacuole membrane"/>
    <property type="evidence" value="ECO:0007669"/>
    <property type="project" value="UniProtKB-ARBA"/>
</dbReference>
<evidence type="ECO:0000256" key="4">
    <source>
        <dbReference type="ARBA" id="ARBA00022553"/>
    </source>
</evidence>
<dbReference type="Gene3D" id="1.20.1250.20">
    <property type="entry name" value="MFS general substrate transporter like domains"/>
    <property type="match status" value="1"/>
</dbReference>
<dbReference type="InterPro" id="IPR018456">
    <property type="entry name" value="PTR2_symporter_CS"/>
</dbReference>
<feature type="transmembrane region" description="Helical" evidence="9">
    <location>
        <begin position="108"/>
        <end position="128"/>
    </location>
</feature>
<sequence length="555" mass="60374">MTGGDISDVEAPLLDDVVAGSVDFSSRPAVRSKSGTWKSASFMISVEVAERFAYYGISANLISYMTGPLGQSTAAAAANVNAWSGTALLLPLLGGFIADSYWGRYRTVIIASVVYILGLGFLTLSAALSASFNSKCESVTNSSACSPPVLEVVFFFFSLYLVALAQGGHKPCVQAFGADQFDEDDKKERLAKSSFFNWWYFSSAAGVFVAQLVLSYVQENMSWELGFGIPGAFMCVALVLFLLGSTTYRYGSGTEKRNPFVRIGLVFVRAARSPSYPILAEESDGERHFLDRALIVVPGAEGRACTAHDVEDAKAILRLVPIWCTCLAYAVVFAQAATLFTKQGTTMDRAITDTFEIPAASMQSIIHICVVIFVPIYDRVLVPLARVWTNKPAGITMLQRIGVGMLFSIMLTVTAAIVERQRLLTARAHGLVDKPDATVPMSAWWLAPQYVLFGLADVFTVIGLQEYFYKEVPADLKSVGLALYLSVFGVGSFLSSLLITLLDGATGGDGGDSWFSSNLNRGHLDYFYWLLSGISALTMLAYLYFAKSYVYKRKV</sequence>
<evidence type="ECO:0000256" key="8">
    <source>
        <dbReference type="ARBA" id="ARBA00044504"/>
    </source>
</evidence>
<dbReference type="CDD" id="cd17417">
    <property type="entry name" value="MFS_NPF5"/>
    <property type="match status" value="1"/>
</dbReference>
<evidence type="ECO:0000256" key="2">
    <source>
        <dbReference type="ARBA" id="ARBA00005982"/>
    </source>
</evidence>
<comment type="similarity">
    <text evidence="2">Belongs to the major facilitator superfamily. Proton-dependent oligopeptide transporter (POT/PTR) (TC 2.A.17) family.</text>
</comment>
<comment type="subcellular location">
    <subcellularLocation>
        <location evidence="1">Membrane</location>
        <topology evidence="1">Multi-pass membrane protein</topology>
    </subcellularLocation>
</comment>
<dbReference type="PANTHER" id="PTHR11654">
    <property type="entry name" value="OLIGOPEPTIDE TRANSPORTER-RELATED"/>
    <property type="match status" value="1"/>
</dbReference>
<dbReference type="FunFam" id="1.20.1250.20:FF:000147">
    <property type="entry name" value="Protein NRT1/ PTR family 5.10"/>
    <property type="match status" value="1"/>
</dbReference>
<keyword evidence="7 9" id="KW-0472">Membrane</keyword>
<evidence type="ECO:0000256" key="6">
    <source>
        <dbReference type="ARBA" id="ARBA00022989"/>
    </source>
</evidence>
<keyword evidence="5 9" id="KW-0812">Transmembrane</keyword>
<feature type="transmembrane region" description="Helical" evidence="9">
    <location>
        <begin position="526"/>
        <end position="545"/>
    </location>
</feature>
<dbReference type="OrthoDB" id="8904098at2759"/>
<comment type="caution">
    <text evidence="10">The sequence shown here is derived from an EMBL/GenBank/DDBJ whole genome shotgun (WGS) entry which is preliminary data.</text>
</comment>
<dbReference type="InterPro" id="IPR036259">
    <property type="entry name" value="MFS_trans_sf"/>
</dbReference>